<dbReference type="InterPro" id="IPR041741">
    <property type="entry name" value="SMC3_ABC_euk"/>
</dbReference>
<dbReference type="GO" id="GO:0005694">
    <property type="term" value="C:chromosome"/>
    <property type="evidence" value="ECO:0007669"/>
    <property type="project" value="InterPro"/>
</dbReference>
<dbReference type="Pfam" id="PF02463">
    <property type="entry name" value="SMC_N"/>
    <property type="match status" value="1"/>
</dbReference>
<dbReference type="InterPro" id="IPR036277">
    <property type="entry name" value="SMC_hinge_sf"/>
</dbReference>
<dbReference type="SUPFAM" id="SSF52540">
    <property type="entry name" value="P-loop containing nucleoside triphosphate hydrolases"/>
    <property type="match status" value="1"/>
</dbReference>
<dbReference type="Pfam" id="PF06470">
    <property type="entry name" value="SMC_hinge"/>
    <property type="match status" value="1"/>
</dbReference>
<evidence type="ECO:0000256" key="3">
    <source>
        <dbReference type="ARBA" id="ARBA00022776"/>
    </source>
</evidence>
<evidence type="ECO:0000313" key="10">
    <source>
        <dbReference type="EMBL" id="PNH05003.1"/>
    </source>
</evidence>
<comment type="similarity">
    <text evidence="1">Belongs to the SMC family. SMC3 subfamily.</text>
</comment>
<dbReference type="OrthoDB" id="431497at2759"/>
<proteinExistence type="inferred from homology"/>
<keyword evidence="2" id="KW-0132">Cell division</keyword>
<dbReference type="SUPFAM" id="SSF75553">
    <property type="entry name" value="Smc hinge domain"/>
    <property type="match status" value="1"/>
</dbReference>
<feature type="domain" description="SMC hinge" evidence="9">
    <location>
        <begin position="226"/>
        <end position="341"/>
    </location>
</feature>
<dbReference type="Gene3D" id="3.40.50.300">
    <property type="entry name" value="P-loop containing nucleotide triphosphate hydrolases"/>
    <property type="match status" value="1"/>
</dbReference>
<protein>
    <submittedName>
        <fullName evidence="10">Structural maintenance of chromosomes protein 3</fullName>
    </submittedName>
</protein>
<dbReference type="Proteomes" id="UP000236333">
    <property type="component" value="Unassembled WGS sequence"/>
</dbReference>
<dbReference type="InterPro" id="IPR010935">
    <property type="entry name" value="SMC_hinge"/>
</dbReference>
<feature type="region of interest" description="Disordered" evidence="8">
    <location>
        <begin position="587"/>
        <end position="606"/>
    </location>
</feature>
<name>A0A2J7ZXK6_9CHLO</name>
<evidence type="ECO:0000256" key="6">
    <source>
        <dbReference type="ARBA" id="ARBA00023306"/>
    </source>
</evidence>
<dbReference type="GO" id="GO:0016887">
    <property type="term" value="F:ATP hydrolysis activity"/>
    <property type="evidence" value="ECO:0007669"/>
    <property type="project" value="InterPro"/>
</dbReference>
<organism evidence="10 11">
    <name type="scientific">Tetrabaena socialis</name>
    <dbReference type="NCBI Taxonomy" id="47790"/>
    <lineage>
        <taxon>Eukaryota</taxon>
        <taxon>Viridiplantae</taxon>
        <taxon>Chlorophyta</taxon>
        <taxon>core chlorophytes</taxon>
        <taxon>Chlorophyceae</taxon>
        <taxon>CS clade</taxon>
        <taxon>Chlamydomonadales</taxon>
        <taxon>Tetrabaenaceae</taxon>
        <taxon>Tetrabaena</taxon>
    </lineage>
</organism>
<dbReference type="EMBL" id="PGGS01000342">
    <property type="protein sequence ID" value="PNH05003.1"/>
    <property type="molecule type" value="Genomic_DNA"/>
</dbReference>
<keyword evidence="11" id="KW-1185">Reference proteome</keyword>
<reference evidence="10 11" key="1">
    <citation type="journal article" date="2017" name="Mol. Biol. Evol.">
        <title>The 4-celled Tetrabaena socialis nuclear genome reveals the essential components for genetic control of cell number at the origin of multicellularity in the volvocine lineage.</title>
        <authorList>
            <person name="Featherston J."/>
            <person name="Arakaki Y."/>
            <person name="Hanschen E.R."/>
            <person name="Ferris P.J."/>
            <person name="Michod R.E."/>
            <person name="Olson B.J.S.C."/>
            <person name="Nozaki H."/>
            <person name="Durand P.M."/>
        </authorList>
    </citation>
    <scope>NUCLEOTIDE SEQUENCE [LARGE SCALE GENOMIC DNA]</scope>
    <source>
        <strain evidence="10 11">NIES-571</strain>
    </source>
</reference>
<feature type="coiled-coil region" evidence="7">
    <location>
        <begin position="391"/>
        <end position="447"/>
    </location>
</feature>
<sequence>MYIKQVLIEGFKSYKDQMMLEGEFSPMINVVVGANGSGKSNFFHAIRFVLNDAFINMRGDERLQLLHEGAGHRVSNAWVEVVFDNEDGRFPIDKTEVRLRRTINAKKDDYSLDKKHINKAEVSNLLESAGFSKSNPYYIVQQVSVLDKRTHTLDKQYAEAMAHSSKLTDDRKAKQREEDAAGRALAAAKEELKLAQQNYDRCMPNDVRRGMQGLDMLAQRFGVDMGGVHGAIIEHIKTNEAFHIAIDTIAGNHLFDVLVDNDEVAARLIQGLHSRNLGRATFVPLNRLGGMPDAEPPSQFGTDVVPLLRKVQSDPRFRPAMKDLFGQALLCRDKEVATEVCRSTDKFDCVTVDGEKFGRRGNISGGHVVKSRARLAVYEILMHARNEVREKEALLREVGNAAQALQKACEEAQGKAHELDHERRQAREALRNKKVELERRKEDEQEVRLKAWCGPVEAELKELRKEMSTEMSSQLTAAEQSEMTGLEISMRQLKEQLKAAAAARNSAVAAVEAVQTHLTGTLLRSVADLEDALATDDAANDRATLELRRADLATLTRSLEETSRKAAEADKEADALGKQLEALRRRRDGLKDAAGKQEAAEDARRV</sequence>
<evidence type="ECO:0000256" key="5">
    <source>
        <dbReference type="ARBA" id="ARBA00023242"/>
    </source>
</evidence>
<evidence type="ECO:0000259" key="9">
    <source>
        <dbReference type="SMART" id="SM00968"/>
    </source>
</evidence>
<dbReference type="AlphaFoldDB" id="A0A2J7ZXK6"/>
<feature type="compositionally biased region" description="Basic and acidic residues" evidence="8">
    <location>
        <begin position="589"/>
        <end position="606"/>
    </location>
</feature>
<keyword evidence="4 7" id="KW-0175">Coiled coil</keyword>
<evidence type="ECO:0000256" key="7">
    <source>
        <dbReference type="SAM" id="Coils"/>
    </source>
</evidence>
<evidence type="ECO:0000256" key="2">
    <source>
        <dbReference type="ARBA" id="ARBA00022618"/>
    </source>
</evidence>
<dbReference type="SMART" id="SM00968">
    <property type="entry name" value="SMC_hinge"/>
    <property type="match status" value="1"/>
</dbReference>
<keyword evidence="5" id="KW-0539">Nucleus</keyword>
<evidence type="ECO:0000256" key="1">
    <source>
        <dbReference type="ARBA" id="ARBA00005917"/>
    </source>
</evidence>
<dbReference type="Gene3D" id="1.20.1060.20">
    <property type="match status" value="1"/>
</dbReference>
<dbReference type="Gene3D" id="3.30.70.1620">
    <property type="match status" value="1"/>
</dbReference>
<keyword evidence="6" id="KW-0131">Cell cycle</keyword>
<gene>
    <name evidence="10" type="ORF">TSOC_008770</name>
</gene>
<dbReference type="GO" id="GO:0005524">
    <property type="term" value="F:ATP binding"/>
    <property type="evidence" value="ECO:0007669"/>
    <property type="project" value="InterPro"/>
</dbReference>
<dbReference type="InterPro" id="IPR027417">
    <property type="entry name" value="P-loop_NTPase"/>
</dbReference>
<dbReference type="GO" id="GO:0051276">
    <property type="term" value="P:chromosome organization"/>
    <property type="evidence" value="ECO:0007669"/>
    <property type="project" value="InterPro"/>
</dbReference>
<evidence type="ECO:0000256" key="4">
    <source>
        <dbReference type="ARBA" id="ARBA00023054"/>
    </source>
</evidence>
<accession>A0A2J7ZXK6</accession>
<dbReference type="CDD" id="cd03272">
    <property type="entry name" value="ABC_SMC3_euk"/>
    <property type="match status" value="1"/>
</dbReference>
<dbReference type="InterPro" id="IPR003395">
    <property type="entry name" value="RecF/RecN/SMC_N"/>
</dbReference>
<keyword evidence="3" id="KW-0498">Mitosis</keyword>
<comment type="caution">
    <text evidence="10">The sequence shown here is derived from an EMBL/GenBank/DDBJ whole genome shotgun (WGS) entry which is preliminary data.</text>
</comment>
<dbReference type="GO" id="GO:0051301">
    <property type="term" value="P:cell division"/>
    <property type="evidence" value="ECO:0007669"/>
    <property type="project" value="UniProtKB-KW"/>
</dbReference>
<dbReference type="PANTHER" id="PTHR43977">
    <property type="entry name" value="STRUCTURAL MAINTENANCE OF CHROMOSOMES PROTEIN 3"/>
    <property type="match status" value="1"/>
</dbReference>
<evidence type="ECO:0000256" key="8">
    <source>
        <dbReference type="SAM" id="MobiDB-lite"/>
    </source>
</evidence>
<evidence type="ECO:0000313" key="11">
    <source>
        <dbReference type="Proteomes" id="UP000236333"/>
    </source>
</evidence>
<feature type="coiled-coil region" evidence="7">
    <location>
        <begin position="483"/>
        <end position="510"/>
    </location>
</feature>